<evidence type="ECO:0000313" key="4">
    <source>
        <dbReference type="Proteomes" id="UP000268033"/>
    </source>
</evidence>
<dbReference type="PANTHER" id="PTHR42954">
    <property type="entry name" value="FE(2+) TRANSPORT PROTEIN A"/>
    <property type="match status" value="1"/>
</dbReference>
<dbReference type="InterPro" id="IPR007167">
    <property type="entry name" value="Fe-transptr_FeoA-like"/>
</dbReference>
<evidence type="ECO:0000256" key="1">
    <source>
        <dbReference type="ARBA" id="ARBA00023004"/>
    </source>
</evidence>
<dbReference type="SMART" id="SM00899">
    <property type="entry name" value="FeoA"/>
    <property type="match status" value="1"/>
</dbReference>
<dbReference type="InterPro" id="IPR008988">
    <property type="entry name" value="Transcriptional_repressor_C"/>
</dbReference>
<dbReference type="Pfam" id="PF04023">
    <property type="entry name" value="FeoA"/>
    <property type="match status" value="1"/>
</dbReference>
<dbReference type="SUPFAM" id="SSF50037">
    <property type="entry name" value="C-terminal domain of transcriptional repressors"/>
    <property type="match status" value="1"/>
</dbReference>
<accession>A0A3N1PNF9</accession>
<organism evidence="3 4">
    <name type="scientific">Gallaecimonas pentaromativorans</name>
    <dbReference type="NCBI Taxonomy" id="584787"/>
    <lineage>
        <taxon>Bacteria</taxon>
        <taxon>Pseudomonadati</taxon>
        <taxon>Pseudomonadota</taxon>
        <taxon>Gammaproteobacteria</taxon>
        <taxon>Enterobacterales</taxon>
        <taxon>Gallaecimonadaceae</taxon>
        <taxon>Gallaecimonas</taxon>
    </lineage>
</organism>
<dbReference type="InterPro" id="IPR038157">
    <property type="entry name" value="FeoA_core_dom"/>
</dbReference>
<dbReference type="OrthoDB" id="559009at2"/>
<evidence type="ECO:0000313" key="3">
    <source>
        <dbReference type="EMBL" id="ROQ30053.1"/>
    </source>
</evidence>
<dbReference type="InterPro" id="IPR052713">
    <property type="entry name" value="FeoA"/>
</dbReference>
<evidence type="ECO:0000259" key="2">
    <source>
        <dbReference type="SMART" id="SM00899"/>
    </source>
</evidence>
<proteinExistence type="predicted"/>
<feature type="domain" description="Ferrous iron transporter FeoA-like" evidence="2">
    <location>
        <begin position="1"/>
        <end position="77"/>
    </location>
</feature>
<dbReference type="PANTHER" id="PTHR42954:SF2">
    <property type="entry name" value="FE(2+) TRANSPORT PROTEIN A"/>
    <property type="match status" value="1"/>
</dbReference>
<gene>
    <name evidence="3" type="ORF">EDC28_102443</name>
</gene>
<dbReference type="STRING" id="584787.GCA_001247655_00537"/>
<keyword evidence="4" id="KW-1185">Reference proteome</keyword>
<dbReference type="Proteomes" id="UP000268033">
    <property type="component" value="Unassembled WGS sequence"/>
</dbReference>
<protein>
    <submittedName>
        <fullName evidence="3">Ferrous iron transport protein A</fullName>
    </submittedName>
</protein>
<keyword evidence="1" id="KW-0408">Iron</keyword>
<comment type="caution">
    <text evidence="3">The sequence shown here is derived from an EMBL/GenBank/DDBJ whole genome shotgun (WGS) entry which is preliminary data.</text>
</comment>
<dbReference type="AlphaFoldDB" id="A0A3N1PNF9"/>
<dbReference type="EMBL" id="RJUL01000002">
    <property type="protein sequence ID" value="ROQ30053.1"/>
    <property type="molecule type" value="Genomic_DNA"/>
</dbReference>
<dbReference type="Gene3D" id="2.30.30.90">
    <property type="match status" value="1"/>
</dbReference>
<dbReference type="RefSeq" id="WP_050657581.1">
    <property type="nucleotide sequence ID" value="NZ_JBLXAC010000005.1"/>
</dbReference>
<name>A0A3N1PNF9_9GAMM</name>
<reference evidence="3 4" key="1">
    <citation type="submission" date="2018-11" db="EMBL/GenBank/DDBJ databases">
        <title>Genomic Encyclopedia of Type Strains, Phase IV (KMG-IV): sequencing the most valuable type-strain genomes for metagenomic binning, comparative biology and taxonomic classification.</title>
        <authorList>
            <person name="Goeker M."/>
        </authorList>
    </citation>
    <scope>NUCLEOTIDE SEQUENCE [LARGE SCALE GENOMIC DNA]</scope>
    <source>
        <strain evidence="3 4">DSM 21945</strain>
    </source>
</reference>
<dbReference type="GO" id="GO:0046914">
    <property type="term" value="F:transition metal ion binding"/>
    <property type="evidence" value="ECO:0007669"/>
    <property type="project" value="InterPro"/>
</dbReference>
<sequence>MNLADVKKGLPAIVVDVVDAYEQDPIARRLRELGFVAGEPVRVVARGLLGGNPLVVQVGATRFALRKKEAQRIHIQTEFAS</sequence>